<dbReference type="InterPro" id="IPR044273">
    <property type="entry name" value="PIF3-like"/>
</dbReference>
<feature type="region of interest" description="Disordered" evidence="5">
    <location>
        <begin position="167"/>
        <end position="250"/>
    </location>
</feature>
<keyword evidence="4" id="KW-0539">Nucleus</keyword>
<keyword evidence="2" id="KW-0805">Transcription regulation</keyword>
<feature type="region of interest" description="Disordered" evidence="5">
    <location>
        <begin position="322"/>
        <end position="462"/>
    </location>
</feature>
<feature type="compositionally biased region" description="Polar residues" evidence="5">
    <location>
        <begin position="197"/>
        <end position="208"/>
    </location>
</feature>
<name>A0AAF0XU23_DAUCS</name>
<comment type="subcellular location">
    <subcellularLocation>
        <location evidence="1">Nucleus</location>
    </subcellularLocation>
</comment>
<dbReference type="InterPro" id="IPR047265">
    <property type="entry name" value="PIF1-like_bHLH"/>
</dbReference>
<feature type="region of interest" description="Disordered" evidence="5">
    <location>
        <begin position="678"/>
        <end position="725"/>
    </location>
</feature>
<evidence type="ECO:0000313" key="8">
    <source>
        <dbReference type="Proteomes" id="UP000077755"/>
    </source>
</evidence>
<dbReference type="Gene3D" id="4.10.280.10">
    <property type="entry name" value="Helix-loop-helix DNA-binding domain"/>
    <property type="match status" value="1"/>
</dbReference>
<dbReference type="CDD" id="cd11445">
    <property type="entry name" value="bHLH_AtPIF_like"/>
    <property type="match status" value="1"/>
</dbReference>
<feature type="domain" description="BHLH" evidence="6">
    <location>
        <begin position="449"/>
        <end position="498"/>
    </location>
</feature>
<evidence type="ECO:0000256" key="1">
    <source>
        <dbReference type="ARBA" id="ARBA00004123"/>
    </source>
</evidence>
<feature type="compositionally biased region" description="Basic and acidic residues" evidence="5">
    <location>
        <begin position="348"/>
        <end position="362"/>
    </location>
</feature>
<evidence type="ECO:0000259" key="6">
    <source>
        <dbReference type="PROSITE" id="PS50888"/>
    </source>
</evidence>
<evidence type="ECO:0000256" key="4">
    <source>
        <dbReference type="ARBA" id="ARBA00023242"/>
    </source>
</evidence>
<dbReference type="PROSITE" id="PS50888">
    <property type="entry name" value="BHLH"/>
    <property type="match status" value="1"/>
</dbReference>
<dbReference type="GO" id="GO:0010017">
    <property type="term" value="P:red or far-red light signaling pathway"/>
    <property type="evidence" value="ECO:0007669"/>
    <property type="project" value="UniProtKB-ARBA"/>
</dbReference>
<dbReference type="SUPFAM" id="SSF47459">
    <property type="entry name" value="HLH, helix-loop-helix DNA-binding domain"/>
    <property type="match status" value="1"/>
</dbReference>
<dbReference type="GO" id="GO:0003700">
    <property type="term" value="F:DNA-binding transcription factor activity"/>
    <property type="evidence" value="ECO:0007669"/>
    <property type="project" value="InterPro"/>
</dbReference>
<keyword evidence="3" id="KW-0804">Transcription</keyword>
<gene>
    <name evidence="7" type="ORF">DCAR_0933735</name>
</gene>
<protein>
    <recommendedName>
        <fullName evidence="6">BHLH domain-containing protein</fullName>
    </recommendedName>
</protein>
<reference evidence="7" key="1">
    <citation type="journal article" date="2016" name="Nat. Genet.">
        <title>A high-quality carrot genome assembly provides new insights into carotenoid accumulation and asterid genome evolution.</title>
        <authorList>
            <person name="Iorizzo M."/>
            <person name="Ellison S."/>
            <person name="Senalik D."/>
            <person name="Zeng P."/>
            <person name="Satapoomin P."/>
            <person name="Huang J."/>
            <person name="Bowman M."/>
            <person name="Iovene M."/>
            <person name="Sanseverino W."/>
            <person name="Cavagnaro P."/>
            <person name="Yildiz M."/>
            <person name="Macko-Podgorni A."/>
            <person name="Moranska E."/>
            <person name="Grzebelus E."/>
            <person name="Grzebelus D."/>
            <person name="Ashrafi H."/>
            <person name="Zheng Z."/>
            <person name="Cheng S."/>
            <person name="Spooner D."/>
            <person name="Van Deynze A."/>
            <person name="Simon P."/>
        </authorList>
    </citation>
    <scope>NUCLEOTIDE SEQUENCE</scope>
    <source>
        <tissue evidence="7">Leaf</tissue>
    </source>
</reference>
<organism evidence="7 8">
    <name type="scientific">Daucus carota subsp. sativus</name>
    <name type="common">Carrot</name>
    <dbReference type="NCBI Taxonomy" id="79200"/>
    <lineage>
        <taxon>Eukaryota</taxon>
        <taxon>Viridiplantae</taxon>
        <taxon>Streptophyta</taxon>
        <taxon>Embryophyta</taxon>
        <taxon>Tracheophyta</taxon>
        <taxon>Spermatophyta</taxon>
        <taxon>Magnoliopsida</taxon>
        <taxon>eudicotyledons</taxon>
        <taxon>Gunneridae</taxon>
        <taxon>Pentapetalae</taxon>
        <taxon>asterids</taxon>
        <taxon>campanulids</taxon>
        <taxon>Apiales</taxon>
        <taxon>Apiaceae</taxon>
        <taxon>Apioideae</taxon>
        <taxon>Scandiceae</taxon>
        <taxon>Daucinae</taxon>
        <taxon>Daucus</taxon>
        <taxon>Daucus sect. Daucus</taxon>
    </lineage>
</organism>
<dbReference type="PANTHER" id="PTHR46807">
    <property type="entry name" value="TRANSCRIPTION FACTOR PIF3"/>
    <property type="match status" value="1"/>
</dbReference>
<proteinExistence type="predicted"/>
<keyword evidence="8" id="KW-1185">Reference proteome</keyword>
<dbReference type="Proteomes" id="UP000077755">
    <property type="component" value="Chromosome 9"/>
</dbReference>
<sequence>MPLSEFYGTSKGKVEGSRSTDLAFVPNTGLVELVCENGQIVMQDQSINRKAPKMPTNNFHFQTPRFLDKDVEIETGSKVGKYGTIDSIYSDITTSAPLTEPVLTQDDDMAQWFNYPIEDPLQQDYCSDFLPELSGVTVNEPSMRNSFASTEKRDRYNQVVRNSHTVSVQNNEMAPGQGSASKPPPSKYAPSYHWSMPQGQASVSSVGSRVSDIQHEASGNLVSSQTPTGHLPNMKMQKQESGLPRSNSSLLNFSHFSRPAAIARANIQNASSIPPVASSAADRMVVNDTLPLGSGRNPAESTQLDQNCLSRKEMNYHTQPNFVSTKVDSTRAEPIQVEESLPLGRSDAVCREDANNNNKDKSSNPYIGGTRAKGVLENEKAGEPVGASSSVCSGNSVEKTSNDRRTNAKRKKCRDAEESEGQSEDVEEESAGVKKAAPVRGGSGSKRSRAAEVHNLSERRRRDRINEKMRALQELIPNCNKVDKASMLDEAIEYLKTLQLQVQIMSMGAGMYMPPMMLPTGMQQFHAAHLPHFSPMGVGMGMGMGMGFGMNMLDMNGGPRGCSMIPMSTMQGAHFPSPHMSAAASFQGVAGGNLPVFGQPSQGFPMSAAGAQLAPMSGQIPIKSASGMIGLKMGVNVEVSKSVPAPTMDSKNLMKTGNLQEMQNADARISLNTQSSQFHTPNEEFDQSALVRKTDQGPDGGRTDVGGSTDDNSTRKNDTLPSRDASESTLCTLINMSYFHVHYSKHLNFK</sequence>
<feature type="compositionally biased region" description="Polar residues" evidence="5">
    <location>
        <begin position="387"/>
        <end position="399"/>
    </location>
</feature>
<dbReference type="InterPro" id="IPR036638">
    <property type="entry name" value="HLH_DNA-bd_sf"/>
</dbReference>
<dbReference type="SMART" id="SM00353">
    <property type="entry name" value="HLH"/>
    <property type="match status" value="1"/>
</dbReference>
<dbReference type="Pfam" id="PF00010">
    <property type="entry name" value="HLH"/>
    <property type="match status" value="1"/>
</dbReference>
<dbReference type="GO" id="GO:0046983">
    <property type="term" value="F:protein dimerization activity"/>
    <property type="evidence" value="ECO:0007669"/>
    <property type="project" value="InterPro"/>
</dbReference>
<dbReference type="AlphaFoldDB" id="A0AAF0XU23"/>
<dbReference type="PANTHER" id="PTHR46807:SF1">
    <property type="entry name" value="TRANSCRIPTION FACTOR PIF3"/>
    <property type="match status" value="1"/>
</dbReference>
<feature type="compositionally biased region" description="Basic and acidic residues" evidence="5">
    <location>
        <begin position="449"/>
        <end position="462"/>
    </location>
</feature>
<reference evidence="7" key="2">
    <citation type="submission" date="2022-03" db="EMBL/GenBank/DDBJ databases">
        <title>Draft title - Genomic analysis of global carrot germplasm unveils the trajectory of domestication and the origin of high carotenoid orange carrot.</title>
        <authorList>
            <person name="Iorizzo M."/>
            <person name="Ellison S."/>
            <person name="Senalik D."/>
            <person name="Macko-Podgorni A."/>
            <person name="Grzebelus D."/>
            <person name="Bostan H."/>
            <person name="Rolling W."/>
            <person name="Curaba J."/>
            <person name="Simon P."/>
        </authorList>
    </citation>
    <scope>NUCLEOTIDE SEQUENCE</scope>
    <source>
        <tissue evidence="7">Leaf</tissue>
    </source>
</reference>
<accession>A0AAF0XU23</accession>
<dbReference type="GO" id="GO:0005634">
    <property type="term" value="C:nucleus"/>
    <property type="evidence" value="ECO:0007669"/>
    <property type="project" value="UniProtKB-SubCell"/>
</dbReference>
<feature type="compositionally biased region" description="Acidic residues" evidence="5">
    <location>
        <begin position="417"/>
        <end position="430"/>
    </location>
</feature>
<evidence type="ECO:0000313" key="7">
    <source>
        <dbReference type="EMBL" id="WOH14218.1"/>
    </source>
</evidence>
<dbReference type="EMBL" id="CP093351">
    <property type="protein sequence ID" value="WOH14218.1"/>
    <property type="molecule type" value="Genomic_DNA"/>
</dbReference>
<evidence type="ECO:0000256" key="2">
    <source>
        <dbReference type="ARBA" id="ARBA00023015"/>
    </source>
</evidence>
<evidence type="ECO:0000256" key="3">
    <source>
        <dbReference type="ARBA" id="ARBA00023163"/>
    </source>
</evidence>
<dbReference type="InterPro" id="IPR011598">
    <property type="entry name" value="bHLH_dom"/>
</dbReference>
<evidence type="ECO:0000256" key="5">
    <source>
        <dbReference type="SAM" id="MobiDB-lite"/>
    </source>
</evidence>
<dbReference type="FunFam" id="4.10.280.10:FF:000004">
    <property type="entry name" value="Basic helix-loop-helix transcription factor"/>
    <property type="match status" value="1"/>
</dbReference>